<dbReference type="Proteomes" id="UP000266841">
    <property type="component" value="Unassembled WGS sequence"/>
</dbReference>
<reference evidence="3 4" key="1">
    <citation type="journal article" date="2012" name="Genome Biol.">
        <title>Genome and low-iron response of an oceanic diatom adapted to chronic iron limitation.</title>
        <authorList>
            <person name="Lommer M."/>
            <person name="Specht M."/>
            <person name="Roy A.S."/>
            <person name="Kraemer L."/>
            <person name="Andreson R."/>
            <person name="Gutowska M.A."/>
            <person name="Wolf J."/>
            <person name="Bergner S.V."/>
            <person name="Schilhabel M.B."/>
            <person name="Klostermeier U.C."/>
            <person name="Beiko R.G."/>
            <person name="Rosenstiel P."/>
            <person name="Hippler M."/>
            <person name="Laroche J."/>
        </authorList>
    </citation>
    <scope>NUCLEOTIDE SEQUENCE [LARGE SCALE GENOMIC DNA]</scope>
    <source>
        <strain evidence="3 4">CCMP1005</strain>
    </source>
</reference>
<comment type="caution">
    <text evidence="3">The sequence shown here is derived from an EMBL/GenBank/DDBJ whole genome shotgun (WGS) entry which is preliminary data.</text>
</comment>
<keyword evidence="2" id="KW-1133">Transmembrane helix</keyword>
<feature type="region of interest" description="Disordered" evidence="1">
    <location>
        <begin position="60"/>
        <end position="95"/>
    </location>
</feature>
<organism evidence="3 4">
    <name type="scientific">Thalassiosira oceanica</name>
    <name type="common">Marine diatom</name>
    <dbReference type="NCBI Taxonomy" id="159749"/>
    <lineage>
        <taxon>Eukaryota</taxon>
        <taxon>Sar</taxon>
        <taxon>Stramenopiles</taxon>
        <taxon>Ochrophyta</taxon>
        <taxon>Bacillariophyta</taxon>
        <taxon>Coscinodiscophyceae</taxon>
        <taxon>Thalassiosirophycidae</taxon>
        <taxon>Thalassiosirales</taxon>
        <taxon>Thalassiosiraceae</taxon>
        <taxon>Thalassiosira</taxon>
    </lineage>
</organism>
<keyword evidence="2" id="KW-0812">Transmembrane</keyword>
<feature type="non-terminal residue" evidence="3">
    <location>
        <position position="1"/>
    </location>
</feature>
<evidence type="ECO:0000313" key="3">
    <source>
        <dbReference type="EMBL" id="EJK61324.1"/>
    </source>
</evidence>
<dbReference type="EMBL" id="AGNL01020144">
    <property type="protein sequence ID" value="EJK61324.1"/>
    <property type="molecule type" value="Genomic_DNA"/>
</dbReference>
<sequence length="95" mass="10461">HWLPGPVPDATRAVLPSLAIYANGFMIAHLGWQGLAMLAAYLAVGVAAYLLFGSGRSLVASPSDKRHHEDSRFASSLQETFHEEGEQGERERQQW</sequence>
<feature type="transmembrane region" description="Helical" evidence="2">
    <location>
        <begin position="30"/>
        <end position="52"/>
    </location>
</feature>
<evidence type="ECO:0000313" key="4">
    <source>
        <dbReference type="Proteomes" id="UP000266841"/>
    </source>
</evidence>
<evidence type="ECO:0000256" key="1">
    <source>
        <dbReference type="SAM" id="MobiDB-lite"/>
    </source>
</evidence>
<dbReference type="AlphaFoldDB" id="K0S8R4"/>
<feature type="compositionally biased region" description="Basic and acidic residues" evidence="1">
    <location>
        <begin position="80"/>
        <end position="95"/>
    </location>
</feature>
<name>K0S8R4_THAOC</name>
<proteinExistence type="predicted"/>
<accession>K0S8R4</accession>
<evidence type="ECO:0008006" key="5">
    <source>
        <dbReference type="Google" id="ProtNLM"/>
    </source>
</evidence>
<gene>
    <name evidence="3" type="ORF">THAOC_18210</name>
</gene>
<feature type="compositionally biased region" description="Basic and acidic residues" evidence="1">
    <location>
        <begin position="63"/>
        <end position="72"/>
    </location>
</feature>
<keyword evidence="4" id="KW-1185">Reference proteome</keyword>
<protein>
    <recommendedName>
        <fullName evidence="5">Cationic amino acid transporter C-terminal domain-containing protein</fullName>
    </recommendedName>
</protein>
<keyword evidence="2" id="KW-0472">Membrane</keyword>
<evidence type="ECO:0000256" key="2">
    <source>
        <dbReference type="SAM" id="Phobius"/>
    </source>
</evidence>